<dbReference type="SMART" id="SM00387">
    <property type="entry name" value="HATPase_c"/>
    <property type="match status" value="1"/>
</dbReference>
<dbReference type="Gene3D" id="3.30.565.10">
    <property type="entry name" value="Histidine kinase-like ATPase, C-terminal domain"/>
    <property type="match status" value="1"/>
</dbReference>
<keyword evidence="5" id="KW-0547">Nucleotide-binding</keyword>
<feature type="transmembrane region" description="Helical" evidence="9">
    <location>
        <begin position="107"/>
        <end position="126"/>
    </location>
</feature>
<reference evidence="11 12" key="1">
    <citation type="submission" date="2022-09" db="EMBL/GenBank/DDBJ databases">
        <authorList>
            <person name="Han X.L."/>
            <person name="Wang Q."/>
            <person name="Lu T."/>
        </authorList>
    </citation>
    <scope>NUCLEOTIDE SEQUENCE [LARGE SCALE GENOMIC DNA]</scope>
    <source>
        <strain evidence="11 12">WQ 127069</strain>
    </source>
</reference>
<keyword evidence="9" id="KW-0472">Membrane</keyword>
<gene>
    <name evidence="11" type="ORF">OB236_28525</name>
</gene>
<evidence type="ECO:0000256" key="4">
    <source>
        <dbReference type="ARBA" id="ARBA00022679"/>
    </source>
</evidence>
<dbReference type="EMBL" id="JAOQIO010000098">
    <property type="protein sequence ID" value="MCU6796072.1"/>
    <property type="molecule type" value="Genomic_DNA"/>
</dbReference>
<feature type="transmembrane region" description="Helical" evidence="9">
    <location>
        <begin position="36"/>
        <end position="57"/>
    </location>
</feature>
<keyword evidence="9" id="KW-0812">Transmembrane</keyword>
<evidence type="ECO:0000256" key="1">
    <source>
        <dbReference type="ARBA" id="ARBA00000085"/>
    </source>
</evidence>
<evidence type="ECO:0000256" key="7">
    <source>
        <dbReference type="ARBA" id="ARBA00022840"/>
    </source>
</evidence>
<dbReference type="InterPro" id="IPR036097">
    <property type="entry name" value="HisK_dim/P_sf"/>
</dbReference>
<protein>
    <recommendedName>
        <fullName evidence="2">histidine kinase</fullName>
        <ecNumber evidence="2">2.7.13.3</ecNumber>
    </recommendedName>
</protein>
<dbReference type="InterPro" id="IPR003594">
    <property type="entry name" value="HATPase_dom"/>
</dbReference>
<dbReference type="SUPFAM" id="SSF55874">
    <property type="entry name" value="ATPase domain of HSP90 chaperone/DNA topoisomerase II/histidine kinase"/>
    <property type="match status" value="1"/>
</dbReference>
<dbReference type="Proteomes" id="UP001652445">
    <property type="component" value="Unassembled WGS sequence"/>
</dbReference>
<dbReference type="EC" id="2.7.13.3" evidence="2"/>
<feature type="transmembrane region" description="Helical" evidence="9">
    <location>
        <begin position="138"/>
        <end position="161"/>
    </location>
</feature>
<comment type="catalytic activity">
    <reaction evidence="1">
        <text>ATP + protein L-histidine = ADP + protein N-phospho-L-histidine.</text>
        <dbReference type="EC" id="2.7.13.3"/>
    </reaction>
</comment>
<evidence type="ECO:0000256" key="3">
    <source>
        <dbReference type="ARBA" id="ARBA00022553"/>
    </source>
</evidence>
<keyword evidence="12" id="KW-1185">Reference proteome</keyword>
<evidence type="ECO:0000256" key="8">
    <source>
        <dbReference type="ARBA" id="ARBA00023012"/>
    </source>
</evidence>
<dbReference type="RefSeq" id="WP_262686926.1">
    <property type="nucleotide sequence ID" value="NZ_JAOQIO010000098.1"/>
</dbReference>
<dbReference type="PROSITE" id="PS50109">
    <property type="entry name" value="HIS_KIN"/>
    <property type="match status" value="1"/>
</dbReference>
<dbReference type="CDD" id="cd16922">
    <property type="entry name" value="HATPase_EvgS-ArcB-TorS-like"/>
    <property type="match status" value="1"/>
</dbReference>
<evidence type="ECO:0000259" key="10">
    <source>
        <dbReference type="PROSITE" id="PS50109"/>
    </source>
</evidence>
<dbReference type="Gene3D" id="1.10.287.130">
    <property type="match status" value="1"/>
</dbReference>
<dbReference type="InterPro" id="IPR036890">
    <property type="entry name" value="HATPase_C_sf"/>
</dbReference>
<comment type="caution">
    <text evidence="11">The sequence shown here is derived from an EMBL/GenBank/DDBJ whole genome shotgun (WGS) entry which is preliminary data.</text>
</comment>
<dbReference type="GO" id="GO:0005524">
    <property type="term" value="F:ATP binding"/>
    <property type="evidence" value="ECO:0007669"/>
    <property type="project" value="UniProtKB-KW"/>
</dbReference>
<dbReference type="Pfam" id="PF00512">
    <property type="entry name" value="HisKA"/>
    <property type="match status" value="1"/>
</dbReference>
<keyword evidence="6" id="KW-0418">Kinase</keyword>
<evidence type="ECO:0000256" key="5">
    <source>
        <dbReference type="ARBA" id="ARBA00022741"/>
    </source>
</evidence>
<keyword evidence="7 11" id="KW-0067">ATP-binding</keyword>
<dbReference type="PANTHER" id="PTHR43711:SF26">
    <property type="entry name" value="SENSOR HISTIDINE KINASE RCSC"/>
    <property type="match status" value="1"/>
</dbReference>
<dbReference type="CDD" id="cd00082">
    <property type="entry name" value="HisKA"/>
    <property type="match status" value="1"/>
</dbReference>
<organism evidence="11 12">
    <name type="scientific">Paenibacillus baimaensis</name>
    <dbReference type="NCBI Taxonomy" id="2982185"/>
    <lineage>
        <taxon>Bacteria</taxon>
        <taxon>Bacillati</taxon>
        <taxon>Bacillota</taxon>
        <taxon>Bacilli</taxon>
        <taxon>Bacillales</taxon>
        <taxon>Paenibacillaceae</taxon>
        <taxon>Paenibacillus</taxon>
    </lineage>
</organism>
<dbReference type="InterPro" id="IPR003661">
    <property type="entry name" value="HisK_dim/P_dom"/>
</dbReference>
<evidence type="ECO:0000256" key="2">
    <source>
        <dbReference type="ARBA" id="ARBA00012438"/>
    </source>
</evidence>
<evidence type="ECO:0000313" key="12">
    <source>
        <dbReference type="Proteomes" id="UP001652445"/>
    </source>
</evidence>
<keyword evidence="9" id="KW-1133">Transmembrane helix</keyword>
<evidence type="ECO:0000313" key="11">
    <source>
        <dbReference type="EMBL" id="MCU6796072.1"/>
    </source>
</evidence>
<dbReference type="PRINTS" id="PR00344">
    <property type="entry name" value="BCTRLSENSOR"/>
</dbReference>
<evidence type="ECO:0000256" key="6">
    <source>
        <dbReference type="ARBA" id="ARBA00022777"/>
    </source>
</evidence>
<name>A0ABT2UNB8_9BACL</name>
<evidence type="ECO:0000256" key="9">
    <source>
        <dbReference type="SAM" id="Phobius"/>
    </source>
</evidence>
<dbReference type="InterPro" id="IPR005467">
    <property type="entry name" value="His_kinase_dom"/>
</dbReference>
<keyword evidence="8" id="KW-0902">Two-component regulatory system</keyword>
<dbReference type="Pfam" id="PF02518">
    <property type="entry name" value="HATPase_c"/>
    <property type="match status" value="1"/>
</dbReference>
<feature type="domain" description="Histidine kinase" evidence="10">
    <location>
        <begin position="240"/>
        <end position="467"/>
    </location>
</feature>
<proteinExistence type="predicted"/>
<sequence>MEFTKVFFINICILTTLAYMAMLVHKYVLVEASGPLKYGLSVLAAIGAGWATMMFGLNIGQEIIFDLRFIPLIICTLAYSQPVTLLIIGAGIGVARLSFGISDAACAGFWNILILGLLCMLLNIVLKRVRWSYITKMMIVIVTVNLVYCINIGILGVIPAFQYFSVTFPVTFPISLLLSFFFAFMLYDFQVERRRVVDIQVAHSALQRQTDELLETRKDVEQKAKQLLLASQYKSEFLVNMSHELRTPLNSIISLSQMIRDEEKRKEEHENADYADIIYGSGQELLQLIDDILDLSRVEAGRMEIVSEDVIVSEIAHVLQFHFRHIAEQKGLDFIIYMAPDVPAVIRTDAMRLQQILRNLLSNAFKFTSEGRVLLDIRKAVCTNDDTAGEWIAFTVCDTGIGIKESMQAAIFEAFQQADGSISRKYGGTGLGLSISRAMTELLGGNLTVDSRESEGSAFTLYLPIRGDH</sequence>
<dbReference type="PANTHER" id="PTHR43711">
    <property type="entry name" value="TWO-COMPONENT HISTIDINE KINASE"/>
    <property type="match status" value="1"/>
</dbReference>
<dbReference type="SUPFAM" id="SSF47384">
    <property type="entry name" value="Homodimeric domain of signal transducing histidine kinase"/>
    <property type="match status" value="1"/>
</dbReference>
<feature type="transmembrane region" description="Helical" evidence="9">
    <location>
        <begin position="7"/>
        <end position="24"/>
    </location>
</feature>
<accession>A0ABT2UNB8</accession>
<feature type="transmembrane region" description="Helical" evidence="9">
    <location>
        <begin position="69"/>
        <end position="95"/>
    </location>
</feature>
<feature type="transmembrane region" description="Helical" evidence="9">
    <location>
        <begin position="167"/>
        <end position="187"/>
    </location>
</feature>
<dbReference type="InterPro" id="IPR050736">
    <property type="entry name" value="Sensor_HK_Regulatory"/>
</dbReference>
<keyword evidence="3" id="KW-0597">Phosphoprotein</keyword>
<keyword evidence="4" id="KW-0808">Transferase</keyword>
<dbReference type="SMART" id="SM00388">
    <property type="entry name" value="HisKA"/>
    <property type="match status" value="1"/>
</dbReference>
<dbReference type="InterPro" id="IPR004358">
    <property type="entry name" value="Sig_transdc_His_kin-like_C"/>
</dbReference>